<comment type="caution">
    <text evidence="13">Was originally thought to be a dihydrodipicolinate reductase (DHDPR), catalyzing the conversion of dihydrodipicolinate to tetrahydrodipicolinate. However, it was shown in E.coli that the substrate of the enzymatic reaction is not dihydrodipicolinate (DHDP) but in fact (2S,4S)-4-hydroxy-2,3,4,5-tetrahydrodipicolinic acid (HTPA), the product released by the DapA-catalyzed reaction.</text>
</comment>
<evidence type="ECO:0000259" key="14">
    <source>
        <dbReference type="Pfam" id="PF01113"/>
    </source>
</evidence>
<keyword evidence="6 13" id="KW-0560">Oxidoreductase</keyword>
<evidence type="ECO:0000256" key="3">
    <source>
        <dbReference type="ARBA" id="ARBA00022605"/>
    </source>
</evidence>
<evidence type="ECO:0000313" key="17">
    <source>
        <dbReference type="Proteomes" id="UP000032266"/>
    </source>
</evidence>
<sequence>MIRVMINGAKGRMGAEAVKAVSQDPELEFVGGIGREHDLATMIQELRPDVVVELTVASVGFQNTRTIIESGVCPVVGTSGFQQQQVSELQTLAAEKKVGGVIAPNFSIGAVLMMKFAEMAARYLPDVEIIEAHSPKKEESPSGTGIRTAELITQACTMERQPTSSKELLAGARGAVLQNVPIHSIRLPGIVAQQTVFFGGLSETLKIEHNSQHRESFMPGICLACKKVGQYQQLFYGLEHILE</sequence>
<dbReference type="KEGG" id="gsn:YC6258_05507"/>
<dbReference type="SUPFAM" id="SSF55347">
    <property type="entry name" value="Glyceraldehyde-3-phosphate dehydrogenase-like, C-terminal domain"/>
    <property type="match status" value="1"/>
</dbReference>
<organism evidence="16 17">
    <name type="scientific">Gynuella sunshinyii YC6258</name>
    <dbReference type="NCBI Taxonomy" id="1445510"/>
    <lineage>
        <taxon>Bacteria</taxon>
        <taxon>Pseudomonadati</taxon>
        <taxon>Pseudomonadota</taxon>
        <taxon>Gammaproteobacteria</taxon>
        <taxon>Oceanospirillales</taxon>
        <taxon>Saccharospirillaceae</taxon>
        <taxon>Gynuella</taxon>
    </lineage>
</organism>
<dbReference type="UniPathway" id="UPA00034">
    <property type="reaction ID" value="UER00018"/>
</dbReference>
<feature type="active site" description="Proton donor/acceptor" evidence="13">
    <location>
        <position position="133"/>
    </location>
</feature>
<evidence type="ECO:0000256" key="7">
    <source>
        <dbReference type="ARBA" id="ARBA00023027"/>
    </source>
</evidence>
<dbReference type="Pfam" id="PF01113">
    <property type="entry name" value="DapB_N"/>
    <property type="match status" value="1"/>
</dbReference>
<dbReference type="GO" id="GO:0051287">
    <property type="term" value="F:NAD binding"/>
    <property type="evidence" value="ECO:0007669"/>
    <property type="project" value="UniProtKB-UniRule"/>
</dbReference>
<evidence type="ECO:0000256" key="1">
    <source>
        <dbReference type="ARBA" id="ARBA00006642"/>
    </source>
</evidence>
<comment type="subunit">
    <text evidence="13">Homotetramer.</text>
</comment>
<keyword evidence="8 13" id="KW-0457">Lysine biosynthesis</keyword>
<dbReference type="NCBIfam" id="TIGR00036">
    <property type="entry name" value="dapB"/>
    <property type="match status" value="1"/>
</dbReference>
<keyword evidence="3 13" id="KW-0028">Amino-acid biosynthesis</keyword>
<dbReference type="PATRIC" id="fig|1445510.3.peg.5473"/>
<evidence type="ECO:0000256" key="6">
    <source>
        <dbReference type="ARBA" id="ARBA00023002"/>
    </source>
</evidence>
<dbReference type="InterPro" id="IPR022663">
    <property type="entry name" value="DapB_C"/>
</dbReference>
<comment type="catalytic activity">
    <reaction evidence="11 13">
        <text>(S)-2,3,4,5-tetrahydrodipicolinate + NADP(+) + H2O = (2S,4S)-4-hydroxy-2,3,4,5-tetrahydrodipicolinate + NADPH + H(+)</text>
        <dbReference type="Rhea" id="RHEA:35331"/>
        <dbReference type="ChEBI" id="CHEBI:15377"/>
        <dbReference type="ChEBI" id="CHEBI:15378"/>
        <dbReference type="ChEBI" id="CHEBI:16845"/>
        <dbReference type="ChEBI" id="CHEBI:57783"/>
        <dbReference type="ChEBI" id="CHEBI:58349"/>
        <dbReference type="ChEBI" id="CHEBI:67139"/>
        <dbReference type="EC" id="1.17.1.8"/>
    </reaction>
</comment>
<comment type="function">
    <text evidence="13">Catalyzes the conversion of 4-hydroxy-tetrahydrodipicolinate (HTPA) to tetrahydrodipicolinate.</text>
</comment>
<comment type="pathway">
    <text evidence="9 13">Amino-acid biosynthesis; L-lysine biosynthesis via DAP pathway; (S)-tetrahydrodipicolinate from L-aspartate: step 4/4.</text>
</comment>
<keyword evidence="17" id="KW-1185">Reference proteome</keyword>
<evidence type="ECO:0000256" key="11">
    <source>
        <dbReference type="ARBA" id="ARBA00049080"/>
    </source>
</evidence>
<feature type="active site" description="Proton donor" evidence="13">
    <location>
        <position position="137"/>
    </location>
</feature>
<dbReference type="GO" id="GO:0016726">
    <property type="term" value="F:oxidoreductase activity, acting on CH or CH2 groups, NAD or NADP as acceptor"/>
    <property type="evidence" value="ECO:0007669"/>
    <property type="project" value="UniProtKB-UniRule"/>
</dbReference>
<dbReference type="Pfam" id="PF05173">
    <property type="entry name" value="DapB_C"/>
    <property type="match status" value="1"/>
</dbReference>
<feature type="binding site" evidence="13">
    <location>
        <begin position="8"/>
        <end position="13"/>
    </location>
    <ligand>
        <name>NAD(+)</name>
        <dbReference type="ChEBI" id="CHEBI:57540"/>
    </ligand>
</feature>
<reference evidence="16 17" key="1">
    <citation type="submission" date="2014-01" db="EMBL/GenBank/DDBJ databases">
        <title>Full genme sequencing of cellulolytic bacterium Gynuella sunshinyii YC6258T gen. nov., sp. nov.</title>
        <authorList>
            <person name="Khan H."/>
            <person name="Chung E.J."/>
            <person name="Chung Y.R."/>
        </authorList>
    </citation>
    <scope>NUCLEOTIDE SEQUENCE [LARGE SCALE GENOMIC DNA]</scope>
    <source>
        <strain evidence="16 17">YC6258</strain>
    </source>
</reference>
<dbReference type="SUPFAM" id="SSF51735">
    <property type="entry name" value="NAD(P)-binding Rossmann-fold domains"/>
    <property type="match status" value="1"/>
</dbReference>
<dbReference type="PANTHER" id="PTHR20836:SF0">
    <property type="entry name" value="4-HYDROXY-TETRAHYDRODIPICOLINATE REDUCTASE 1, CHLOROPLASTIC-RELATED"/>
    <property type="match status" value="1"/>
</dbReference>
<dbReference type="HOGENOM" id="CLU_047479_0_1_6"/>
<dbReference type="PIRSF" id="PIRSF000161">
    <property type="entry name" value="DHPR"/>
    <property type="match status" value="1"/>
</dbReference>
<dbReference type="STRING" id="1445510.YC6258_05507"/>
<evidence type="ECO:0000256" key="4">
    <source>
        <dbReference type="ARBA" id="ARBA00022857"/>
    </source>
</evidence>
<evidence type="ECO:0000259" key="15">
    <source>
        <dbReference type="Pfam" id="PF05173"/>
    </source>
</evidence>
<keyword evidence="4 13" id="KW-0521">NADP</keyword>
<comment type="subcellular location">
    <subcellularLocation>
        <location evidence="13">Cytoplasm</location>
    </subcellularLocation>
</comment>
<dbReference type="PROSITE" id="PS01298">
    <property type="entry name" value="DAPB"/>
    <property type="match status" value="1"/>
</dbReference>
<dbReference type="GO" id="GO:0019877">
    <property type="term" value="P:diaminopimelate biosynthetic process"/>
    <property type="evidence" value="ECO:0007669"/>
    <property type="project" value="UniProtKB-UniRule"/>
</dbReference>
<evidence type="ECO:0000256" key="12">
    <source>
        <dbReference type="ARBA" id="ARBA00049396"/>
    </source>
</evidence>
<dbReference type="InterPro" id="IPR000846">
    <property type="entry name" value="DapB_N"/>
</dbReference>
<protein>
    <recommendedName>
        <fullName evidence="10 13">4-hydroxy-tetrahydrodipicolinate reductase</fullName>
        <shortName evidence="13">HTPA reductase</shortName>
        <ecNumber evidence="10 13">1.17.1.8</ecNumber>
    </recommendedName>
</protein>
<keyword evidence="5 13" id="KW-0220">Diaminopimelate biosynthesis</keyword>
<dbReference type="InterPro" id="IPR036291">
    <property type="entry name" value="NAD(P)-bd_dom_sf"/>
</dbReference>
<feature type="domain" description="Dihydrodipicolinate reductase N-terminal" evidence="14">
    <location>
        <begin position="2"/>
        <end position="106"/>
    </location>
</feature>
<dbReference type="EMBL" id="CP007142">
    <property type="protein sequence ID" value="AJQ97535.1"/>
    <property type="molecule type" value="Genomic_DNA"/>
</dbReference>
<dbReference type="GO" id="GO:0050661">
    <property type="term" value="F:NADP binding"/>
    <property type="evidence" value="ECO:0007669"/>
    <property type="project" value="UniProtKB-UniRule"/>
</dbReference>
<dbReference type="HAMAP" id="MF_00102">
    <property type="entry name" value="DapB"/>
    <property type="match status" value="1"/>
</dbReference>
<keyword evidence="7 13" id="KW-0520">NAD</keyword>
<comment type="caution">
    <text evidence="13">Lacks conserved residue(s) required for the propagation of feature annotation.</text>
</comment>
<keyword evidence="2 13" id="KW-0963">Cytoplasm</keyword>
<dbReference type="Proteomes" id="UP000032266">
    <property type="component" value="Chromosome"/>
</dbReference>
<feature type="binding site" evidence="13">
    <location>
        <begin position="143"/>
        <end position="144"/>
    </location>
    <ligand>
        <name>(S)-2,3,4,5-tetrahydrodipicolinate</name>
        <dbReference type="ChEBI" id="CHEBI:16845"/>
    </ligand>
</feature>
<dbReference type="OrthoDB" id="9790352at2"/>
<comment type="similarity">
    <text evidence="1 13">Belongs to the DapB family.</text>
</comment>
<name>A0A0C5VDZ0_9GAMM</name>
<feature type="domain" description="Dihydrodipicolinate reductase C-terminal" evidence="15">
    <location>
        <begin position="109"/>
        <end position="242"/>
    </location>
</feature>
<accession>A0A0C5VDZ0</accession>
<evidence type="ECO:0000256" key="2">
    <source>
        <dbReference type="ARBA" id="ARBA00022490"/>
    </source>
</evidence>
<dbReference type="CDD" id="cd02274">
    <property type="entry name" value="DHDPR_N"/>
    <property type="match status" value="1"/>
</dbReference>
<gene>
    <name evidence="13" type="primary">dapB</name>
    <name evidence="16" type="ORF">YC6258_05507</name>
</gene>
<dbReference type="InterPro" id="IPR023940">
    <property type="entry name" value="DHDPR_bac"/>
</dbReference>
<evidence type="ECO:0000313" key="16">
    <source>
        <dbReference type="EMBL" id="AJQ97535.1"/>
    </source>
</evidence>
<dbReference type="FunFam" id="3.30.360.10:FF:000009">
    <property type="entry name" value="4-hydroxy-tetrahydrodipicolinate reductase"/>
    <property type="match status" value="1"/>
</dbReference>
<dbReference type="Gene3D" id="3.30.360.10">
    <property type="entry name" value="Dihydrodipicolinate Reductase, domain 2"/>
    <property type="match status" value="1"/>
</dbReference>
<dbReference type="GO" id="GO:0005829">
    <property type="term" value="C:cytosol"/>
    <property type="evidence" value="ECO:0007669"/>
    <property type="project" value="TreeGrafter"/>
</dbReference>
<dbReference type="Gene3D" id="3.40.50.720">
    <property type="entry name" value="NAD(P)-binding Rossmann-like Domain"/>
    <property type="match status" value="1"/>
</dbReference>
<evidence type="ECO:0000256" key="5">
    <source>
        <dbReference type="ARBA" id="ARBA00022915"/>
    </source>
</evidence>
<proteinExistence type="inferred from homology"/>
<dbReference type="GO" id="GO:0008839">
    <property type="term" value="F:4-hydroxy-tetrahydrodipicolinate reductase"/>
    <property type="evidence" value="ECO:0007669"/>
    <property type="project" value="UniProtKB-UniRule"/>
</dbReference>
<dbReference type="PANTHER" id="PTHR20836">
    <property type="entry name" value="DIHYDRODIPICOLINATE REDUCTASE"/>
    <property type="match status" value="1"/>
</dbReference>
<evidence type="ECO:0000256" key="8">
    <source>
        <dbReference type="ARBA" id="ARBA00023154"/>
    </source>
</evidence>
<dbReference type="EC" id="1.17.1.8" evidence="10 13"/>
<dbReference type="RefSeq" id="WP_044619255.1">
    <property type="nucleotide sequence ID" value="NZ_CP007142.1"/>
</dbReference>
<feature type="binding site" evidence="13">
    <location>
        <begin position="103"/>
        <end position="106"/>
    </location>
    <ligand>
        <name>NAD(+)</name>
        <dbReference type="ChEBI" id="CHEBI:57540"/>
    </ligand>
</feature>
<evidence type="ECO:0000256" key="13">
    <source>
        <dbReference type="HAMAP-Rule" id="MF_00102"/>
    </source>
</evidence>
<dbReference type="InterPro" id="IPR022664">
    <property type="entry name" value="DapB_N_CS"/>
</dbReference>
<evidence type="ECO:0000256" key="9">
    <source>
        <dbReference type="ARBA" id="ARBA00037922"/>
    </source>
</evidence>
<comment type="catalytic activity">
    <reaction evidence="12 13">
        <text>(S)-2,3,4,5-tetrahydrodipicolinate + NAD(+) + H2O = (2S,4S)-4-hydroxy-2,3,4,5-tetrahydrodipicolinate + NADH + H(+)</text>
        <dbReference type="Rhea" id="RHEA:35323"/>
        <dbReference type="ChEBI" id="CHEBI:15377"/>
        <dbReference type="ChEBI" id="CHEBI:15378"/>
        <dbReference type="ChEBI" id="CHEBI:16845"/>
        <dbReference type="ChEBI" id="CHEBI:57540"/>
        <dbReference type="ChEBI" id="CHEBI:57945"/>
        <dbReference type="ChEBI" id="CHEBI:67139"/>
        <dbReference type="EC" id="1.17.1.8"/>
    </reaction>
</comment>
<dbReference type="AlphaFoldDB" id="A0A0C5VDZ0"/>
<feature type="binding site" evidence="13">
    <location>
        <begin position="77"/>
        <end position="79"/>
    </location>
    <ligand>
        <name>NAD(+)</name>
        <dbReference type="ChEBI" id="CHEBI:57540"/>
    </ligand>
</feature>
<evidence type="ECO:0000256" key="10">
    <source>
        <dbReference type="ARBA" id="ARBA00038983"/>
    </source>
</evidence>
<dbReference type="GO" id="GO:0009089">
    <property type="term" value="P:lysine biosynthetic process via diaminopimelate"/>
    <property type="evidence" value="ECO:0007669"/>
    <property type="project" value="UniProtKB-UniRule"/>
</dbReference>